<evidence type="ECO:0000256" key="4">
    <source>
        <dbReference type="ARBA" id="ARBA00022692"/>
    </source>
</evidence>
<keyword evidence="3" id="KW-0813">Transport</keyword>
<reference evidence="16" key="1">
    <citation type="submission" date="2022-08" db="EMBL/GenBank/DDBJ databases">
        <title>A Global Phylogenomic Analysis of the Shiitake Genus Lentinula.</title>
        <authorList>
            <consortium name="DOE Joint Genome Institute"/>
            <person name="Sierra-Patev S."/>
            <person name="Min B."/>
            <person name="Naranjo-Ortiz M."/>
            <person name="Looney B."/>
            <person name="Konkel Z."/>
            <person name="Slot J.C."/>
            <person name="Sakamoto Y."/>
            <person name="Steenwyk J.L."/>
            <person name="Rokas A."/>
            <person name="Carro J."/>
            <person name="Camarero S."/>
            <person name="Ferreira P."/>
            <person name="Molpeceres G."/>
            <person name="Ruiz-Duenas F.J."/>
            <person name="Serrano A."/>
            <person name="Henrissat B."/>
            <person name="Drula E."/>
            <person name="Hughes K.W."/>
            <person name="Mata J.L."/>
            <person name="Ishikawa N.K."/>
            <person name="Vargas-Isla R."/>
            <person name="Ushijima S."/>
            <person name="Smith C.A."/>
            <person name="Ahrendt S."/>
            <person name="Andreopoulos W."/>
            <person name="He G."/>
            <person name="Labutti K."/>
            <person name="Lipzen A."/>
            <person name="Ng V."/>
            <person name="Riley R."/>
            <person name="Sandor L."/>
            <person name="Barry K."/>
            <person name="Martinez A.T."/>
            <person name="Xiao Y."/>
            <person name="Gibbons J.G."/>
            <person name="Terashima K."/>
            <person name="Grigoriev I.V."/>
            <person name="Hibbett D.S."/>
        </authorList>
    </citation>
    <scope>NUCLEOTIDE SEQUENCE</scope>
    <source>
        <strain evidence="16">RHP3577 ss4</strain>
    </source>
</reference>
<evidence type="ECO:0000313" key="16">
    <source>
        <dbReference type="EMBL" id="KAJ4500655.1"/>
    </source>
</evidence>
<keyword evidence="9" id="KW-0576">Peroxisome</keyword>
<evidence type="ECO:0000256" key="14">
    <source>
        <dbReference type="SAM" id="MobiDB-lite"/>
    </source>
</evidence>
<dbReference type="EMBL" id="JANVFT010000005">
    <property type="protein sequence ID" value="KAJ4500655.1"/>
    <property type="molecule type" value="Genomic_DNA"/>
</dbReference>
<evidence type="ECO:0000256" key="9">
    <source>
        <dbReference type="ARBA" id="ARBA00023140"/>
    </source>
</evidence>
<dbReference type="InterPro" id="IPR007223">
    <property type="entry name" value="Peroxin-13_N"/>
</dbReference>
<evidence type="ECO:0000256" key="1">
    <source>
        <dbReference type="ARBA" id="ARBA00006033"/>
    </source>
</evidence>
<accession>A0ABQ8VYS9</accession>
<comment type="caution">
    <text evidence="16">The sequence shown here is derived from an EMBL/GenBank/DDBJ whole genome shotgun (WGS) entry which is preliminary data.</text>
</comment>
<keyword evidence="6" id="KW-1133">Transmembrane helix</keyword>
<evidence type="ECO:0000259" key="15">
    <source>
        <dbReference type="PROSITE" id="PS50002"/>
    </source>
</evidence>
<evidence type="ECO:0000313" key="17">
    <source>
        <dbReference type="Proteomes" id="UP001150217"/>
    </source>
</evidence>
<keyword evidence="8" id="KW-0472">Membrane</keyword>
<keyword evidence="4" id="KW-0812">Transmembrane</keyword>
<gene>
    <name evidence="16" type="ORF">C8R41DRAFT_787270</name>
</gene>
<evidence type="ECO:0000256" key="8">
    <source>
        <dbReference type="ARBA" id="ARBA00023136"/>
    </source>
</evidence>
<dbReference type="PANTHER" id="PTHR19332:SF1">
    <property type="entry name" value="PEROXISOMAL MEMBRANE PROTEIN PEX13"/>
    <property type="match status" value="1"/>
</dbReference>
<dbReference type="InterPro" id="IPR001452">
    <property type="entry name" value="SH3_domain"/>
</dbReference>
<dbReference type="PANTHER" id="PTHR19332">
    <property type="entry name" value="PEROXISOMAL MEMBRANE PROTEIN PEX13"/>
    <property type="match status" value="1"/>
</dbReference>
<comment type="similarity">
    <text evidence="1">Belongs to the peroxin-13 family.</text>
</comment>
<sequence length="414" mass="42947">MGSPPKPWERAGGAVSSSSVPSIPTPTPSVSSTSTVVANPTPSPSSSIPERPPGSPSTATTTALASTNASPYSYGTSPYSRMGTYGGYGSYGGGLSSYGGYGGYGGGGLGSYGGIGGIGGGYGGYGGLGMGYGAGMYGGGYGLGGMMGPNGVPVDANGNPLPPSLTQTLEHTTQHTFALLHSIVQTFSGVAQMLESTFMATHSSFFAMVGVVDQFGHLRNALGSVLGLFGLIRWMKELLTGNKSSSGGLPGEFRQFVNGRPVQSPSGPPPPRPSKKPLIIFLLAIFGVPYAMNKLIKTLAARAEAQAASGNPIAGQLDPSLTPLDPSSLTFARALYPFTATNSSELSLAENEIVALMAKWDQARGIEVDPRVDLQGGIDAEWWRGRTREGREGWFPRKWVEVLQRKPVSQKVVD</sequence>
<dbReference type="InterPro" id="IPR036028">
    <property type="entry name" value="SH3-like_dom_sf"/>
</dbReference>
<name>A0ABQ8VYS9_9AGAR</name>
<dbReference type="Gene3D" id="2.30.30.40">
    <property type="entry name" value="SH3 Domains"/>
    <property type="match status" value="1"/>
</dbReference>
<organism evidence="16 17">
    <name type="scientific">Lentinula lateritia</name>
    <dbReference type="NCBI Taxonomy" id="40482"/>
    <lineage>
        <taxon>Eukaryota</taxon>
        <taxon>Fungi</taxon>
        <taxon>Dikarya</taxon>
        <taxon>Basidiomycota</taxon>
        <taxon>Agaricomycotina</taxon>
        <taxon>Agaricomycetes</taxon>
        <taxon>Agaricomycetidae</taxon>
        <taxon>Agaricales</taxon>
        <taxon>Marasmiineae</taxon>
        <taxon>Omphalotaceae</taxon>
        <taxon>Lentinula</taxon>
    </lineage>
</organism>
<dbReference type="Pfam" id="PF07653">
    <property type="entry name" value="SH3_2"/>
    <property type="match status" value="1"/>
</dbReference>
<dbReference type="SMART" id="SM00326">
    <property type="entry name" value="SH3"/>
    <property type="match status" value="1"/>
</dbReference>
<feature type="compositionally biased region" description="Low complexity" evidence="14">
    <location>
        <begin position="15"/>
        <end position="49"/>
    </location>
</feature>
<evidence type="ECO:0000256" key="11">
    <source>
        <dbReference type="ARBA" id="ARBA00034535"/>
    </source>
</evidence>
<dbReference type="Proteomes" id="UP001150217">
    <property type="component" value="Unassembled WGS sequence"/>
</dbReference>
<evidence type="ECO:0000256" key="3">
    <source>
        <dbReference type="ARBA" id="ARBA00022448"/>
    </source>
</evidence>
<comment type="subcellular location">
    <subcellularLocation>
        <location evidence="12">Peroxisome membrane</location>
    </subcellularLocation>
</comment>
<evidence type="ECO:0000256" key="6">
    <source>
        <dbReference type="ARBA" id="ARBA00022989"/>
    </source>
</evidence>
<keyword evidence="5" id="KW-0653">Protein transport</keyword>
<keyword evidence="2 13" id="KW-0728">SH3 domain</keyword>
<dbReference type="SUPFAM" id="SSF50044">
    <property type="entry name" value="SH3-domain"/>
    <property type="match status" value="1"/>
</dbReference>
<dbReference type="InterPro" id="IPR035463">
    <property type="entry name" value="Pex13"/>
</dbReference>
<evidence type="ECO:0000256" key="7">
    <source>
        <dbReference type="ARBA" id="ARBA00023010"/>
    </source>
</evidence>
<evidence type="ECO:0000256" key="13">
    <source>
        <dbReference type="PROSITE-ProRule" id="PRU00192"/>
    </source>
</evidence>
<feature type="region of interest" description="Disordered" evidence="14">
    <location>
        <begin position="1"/>
        <end position="64"/>
    </location>
</feature>
<evidence type="ECO:0000256" key="10">
    <source>
        <dbReference type="ARBA" id="ARBA00029693"/>
    </source>
</evidence>
<keyword evidence="7" id="KW-0811">Translocation</keyword>
<dbReference type="PROSITE" id="PS50002">
    <property type="entry name" value="SH3"/>
    <property type="match status" value="1"/>
</dbReference>
<feature type="region of interest" description="Disordered" evidence="14">
    <location>
        <begin position="250"/>
        <end position="273"/>
    </location>
</feature>
<keyword evidence="17" id="KW-1185">Reference proteome</keyword>
<evidence type="ECO:0000256" key="5">
    <source>
        <dbReference type="ARBA" id="ARBA00022927"/>
    </source>
</evidence>
<evidence type="ECO:0000256" key="2">
    <source>
        <dbReference type="ARBA" id="ARBA00022443"/>
    </source>
</evidence>
<feature type="domain" description="SH3" evidence="15">
    <location>
        <begin position="327"/>
        <end position="405"/>
    </location>
</feature>
<proteinExistence type="inferred from homology"/>
<protein>
    <recommendedName>
        <fullName evidence="11">Peroxisomal membrane protein PEX13</fullName>
    </recommendedName>
    <alternativeName>
        <fullName evidence="10">Peroxin-13</fullName>
    </alternativeName>
</protein>
<dbReference type="Pfam" id="PF04088">
    <property type="entry name" value="Peroxin-13_N"/>
    <property type="match status" value="1"/>
</dbReference>
<evidence type="ECO:0000256" key="12">
    <source>
        <dbReference type="ARBA" id="ARBA00046271"/>
    </source>
</evidence>